<dbReference type="PROSITE" id="PS50943">
    <property type="entry name" value="HTH_CROC1"/>
    <property type="match status" value="1"/>
</dbReference>
<comment type="caution">
    <text evidence="2">The sequence shown here is derived from an EMBL/GenBank/DDBJ whole genome shotgun (WGS) entry which is preliminary data.</text>
</comment>
<dbReference type="GO" id="GO:0003677">
    <property type="term" value="F:DNA binding"/>
    <property type="evidence" value="ECO:0007669"/>
    <property type="project" value="InterPro"/>
</dbReference>
<evidence type="ECO:0000313" key="3">
    <source>
        <dbReference type="Proteomes" id="UP000256977"/>
    </source>
</evidence>
<feature type="domain" description="HTH cro/C1-type" evidence="1">
    <location>
        <begin position="24"/>
        <end position="71"/>
    </location>
</feature>
<dbReference type="Pfam" id="PF01381">
    <property type="entry name" value="HTH_3"/>
    <property type="match status" value="1"/>
</dbReference>
<dbReference type="AlphaFoldDB" id="A0A3D9JQQ7"/>
<dbReference type="OrthoDB" id="194368at2"/>
<name>A0A3D9JQQ7_9BACL</name>
<dbReference type="SMART" id="SM00530">
    <property type="entry name" value="HTH_XRE"/>
    <property type="match status" value="1"/>
</dbReference>
<dbReference type="Proteomes" id="UP000256977">
    <property type="component" value="Unassembled WGS sequence"/>
</dbReference>
<protein>
    <submittedName>
        <fullName evidence="2">Helix-turn-helix protein</fullName>
    </submittedName>
</protein>
<dbReference type="InterPro" id="IPR010982">
    <property type="entry name" value="Lambda_DNA-bd_dom_sf"/>
</dbReference>
<reference evidence="2 3" key="1">
    <citation type="submission" date="2018-07" db="EMBL/GenBank/DDBJ databases">
        <title>Genomic Encyclopedia of Type Strains, Phase III (KMG-III): the genomes of soil and plant-associated and newly described type strains.</title>
        <authorList>
            <person name="Whitman W."/>
        </authorList>
    </citation>
    <scope>NUCLEOTIDE SEQUENCE [LARGE SCALE GENOMIC DNA]</scope>
    <source>
        <strain evidence="2 3">CECT 7287</strain>
    </source>
</reference>
<dbReference type="InterPro" id="IPR001387">
    <property type="entry name" value="Cro/C1-type_HTH"/>
</dbReference>
<dbReference type="RefSeq" id="WP_116061931.1">
    <property type="nucleotide sequence ID" value="NZ_QRDZ01000013.1"/>
</dbReference>
<organism evidence="2 3">
    <name type="scientific">Cohnella phaseoli</name>
    <dbReference type="NCBI Taxonomy" id="456490"/>
    <lineage>
        <taxon>Bacteria</taxon>
        <taxon>Bacillati</taxon>
        <taxon>Bacillota</taxon>
        <taxon>Bacilli</taxon>
        <taxon>Bacillales</taxon>
        <taxon>Paenibacillaceae</taxon>
        <taxon>Cohnella</taxon>
    </lineage>
</organism>
<dbReference type="CDD" id="cd00093">
    <property type="entry name" value="HTH_XRE"/>
    <property type="match status" value="1"/>
</dbReference>
<dbReference type="SUPFAM" id="SSF47413">
    <property type="entry name" value="lambda repressor-like DNA-binding domains"/>
    <property type="match status" value="1"/>
</dbReference>
<accession>A0A3D9JQQ7</accession>
<evidence type="ECO:0000259" key="1">
    <source>
        <dbReference type="PROSITE" id="PS50943"/>
    </source>
</evidence>
<sequence>MQVWFDPGLSFGKTVKRIRRGIDGLTQKKLAELIGVTDAYISRLEADKDSVPTEEMIIKLASVLGVNKYHLVLASGRIPTDFHQVFIEHPDLLEEIIKRIPD</sequence>
<proteinExistence type="predicted"/>
<dbReference type="Gene3D" id="1.10.260.40">
    <property type="entry name" value="lambda repressor-like DNA-binding domains"/>
    <property type="match status" value="1"/>
</dbReference>
<evidence type="ECO:0000313" key="2">
    <source>
        <dbReference type="EMBL" id="RED76129.1"/>
    </source>
</evidence>
<dbReference type="EMBL" id="QRDZ01000013">
    <property type="protein sequence ID" value="RED76129.1"/>
    <property type="molecule type" value="Genomic_DNA"/>
</dbReference>
<keyword evidence="3" id="KW-1185">Reference proteome</keyword>
<gene>
    <name evidence="2" type="ORF">DFP98_113190</name>
</gene>